<evidence type="ECO:0000256" key="1">
    <source>
        <dbReference type="SAM" id="MobiDB-lite"/>
    </source>
</evidence>
<gene>
    <name evidence="2" type="ORF">F511_19482</name>
</gene>
<dbReference type="AlphaFoldDB" id="A0A2Z7D2Q6"/>
<evidence type="ECO:0000313" key="2">
    <source>
        <dbReference type="EMBL" id="KZV53545.1"/>
    </source>
</evidence>
<name>A0A2Z7D2Q6_9LAMI</name>
<reference evidence="2 3" key="1">
    <citation type="journal article" date="2015" name="Proc. Natl. Acad. Sci. U.S.A.">
        <title>The resurrection genome of Boea hygrometrica: A blueprint for survival of dehydration.</title>
        <authorList>
            <person name="Xiao L."/>
            <person name="Yang G."/>
            <person name="Zhang L."/>
            <person name="Yang X."/>
            <person name="Zhao S."/>
            <person name="Ji Z."/>
            <person name="Zhou Q."/>
            <person name="Hu M."/>
            <person name="Wang Y."/>
            <person name="Chen M."/>
            <person name="Xu Y."/>
            <person name="Jin H."/>
            <person name="Xiao X."/>
            <person name="Hu G."/>
            <person name="Bao F."/>
            <person name="Hu Y."/>
            <person name="Wan P."/>
            <person name="Li L."/>
            <person name="Deng X."/>
            <person name="Kuang T."/>
            <person name="Xiang C."/>
            <person name="Zhu J.K."/>
            <person name="Oliver M.J."/>
            <person name="He Y."/>
        </authorList>
    </citation>
    <scope>NUCLEOTIDE SEQUENCE [LARGE SCALE GENOMIC DNA]</scope>
    <source>
        <strain evidence="3">cv. XS01</strain>
    </source>
</reference>
<evidence type="ECO:0000313" key="3">
    <source>
        <dbReference type="Proteomes" id="UP000250235"/>
    </source>
</evidence>
<organism evidence="2 3">
    <name type="scientific">Dorcoceras hygrometricum</name>
    <dbReference type="NCBI Taxonomy" id="472368"/>
    <lineage>
        <taxon>Eukaryota</taxon>
        <taxon>Viridiplantae</taxon>
        <taxon>Streptophyta</taxon>
        <taxon>Embryophyta</taxon>
        <taxon>Tracheophyta</taxon>
        <taxon>Spermatophyta</taxon>
        <taxon>Magnoliopsida</taxon>
        <taxon>eudicotyledons</taxon>
        <taxon>Gunneridae</taxon>
        <taxon>Pentapetalae</taxon>
        <taxon>asterids</taxon>
        <taxon>lamiids</taxon>
        <taxon>Lamiales</taxon>
        <taxon>Gesneriaceae</taxon>
        <taxon>Didymocarpoideae</taxon>
        <taxon>Trichosporeae</taxon>
        <taxon>Loxocarpinae</taxon>
        <taxon>Dorcoceras</taxon>
    </lineage>
</organism>
<feature type="region of interest" description="Disordered" evidence="1">
    <location>
        <begin position="22"/>
        <end position="41"/>
    </location>
</feature>
<dbReference type="EMBL" id="KQ990195">
    <property type="protein sequence ID" value="KZV53545.1"/>
    <property type="molecule type" value="Genomic_DNA"/>
</dbReference>
<proteinExistence type="predicted"/>
<keyword evidence="2" id="KW-0418">Kinase</keyword>
<keyword evidence="2" id="KW-0808">Transferase</keyword>
<keyword evidence="3" id="KW-1185">Reference proteome</keyword>
<accession>A0A2Z7D2Q6</accession>
<sequence length="217" mass="24295">MEQENKQVHMIKEEQIREALDENNRAKLVKGQTRSEKRKPDQGSWLSWMLERDGFIVDDEEESVKSLTSSRIVLTCEKDIKPAEALNDKGHKEMFGTENLQSVAAGVQAGLVPSLEPNLLHLPFFRHGKDPLEDFDYNDPRCNPLLRPAAAITPSIYHCTPTPGRFFITLYCFKLLTADCDDIIADVIIADPSTDSADVTTADPYCCLLILLTSSSP</sequence>
<protein>
    <submittedName>
        <fullName evidence="2">Tyrosine-protein kinase Lck-like</fullName>
    </submittedName>
</protein>
<dbReference type="GO" id="GO:0016301">
    <property type="term" value="F:kinase activity"/>
    <property type="evidence" value="ECO:0007669"/>
    <property type="project" value="UniProtKB-KW"/>
</dbReference>
<dbReference type="Proteomes" id="UP000250235">
    <property type="component" value="Unassembled WGS sequence"/>
</dbReference>